<evidence type="ECO:0000313" key="3">
    <source>
        <dbReference type="EMBL" id="RAM03909.1"/>
    </source>
</evidence>
<dbReference type="EMBL" id="CP036313">
    <property type="protein sequence ID" value="QBH12926.1"/>
    <property type="molecule type" value="Genomic_DNA"/>
</dbReference>
<dbReference type="Proteomes" id="UP000293902">
    <property type="component" value="Chromosome"/>
</dbReference>
<feature type="domain" description="Damage-control phosphatase ARMT1-like metal-binding" evidence="1">
    <location>
        <begin position="2"/>
        <end position="275"/>
    </location>
</feature>
<dbReference type="AlphaFoldDB" id="A0A328FHJ4"/>
<evidence type="ECO:0000313" key="5">
    <source>
        <dbReference type="Proteomes" id="UP000293902"/>
    </source>
</evidence>
<dbReference type="OrthoDB" id="9796465at2"/>
<dbReference type="EMBL" id="QLNI01000001">
    <property type="protein sequence ID" value="RAM03909.1"/>
    <property type="molecule type" value="Genomic_DNA"/>
</dbReference>
<dbReference type="Pfam" id="PF01937">
    <property type="entry name" value="ARMT1-like_dom"/>
    <property type="match status" value="1"/>
</dbReference>
<keyword evidence="5" id="KW-1185">Reference proteome</keyword>
<sequence>MRHECYFCHIRTIEKLIDKFKPDEKVAEKFIFSVHKLIESNRELPNPQLATEIHRMAKVHLSNTNLYAEEKLKANDILLKEYPYWETIVNESENPFFTAAKLSVIGNIIDYGAQSVNDDISNQIESFFHKNLKIDMTPELKNEINKAKNILYLGDNCGEIVFDKLFIETMKHQNITFAVRGKPVINDATLEDANQVGIDKVCRVISNGYDAPSTLIEFCSDEFVEAYNNADLIISKGQGNFEGLMESSHPNQFFLLIAKCYPIADLLGVNKNDMVILKSVLGPRAL</sequence>
<reference evidence="3 4" key="1">
    <citation type="submission" date="2018-06" db="EMBL/GenBank/DDBJ databases">
        <title>Complete Genome Sequence of Desulfobacter hydrogenophilus (DSM3380).</title>
        <authorList>
            <person name="Marietou A."/>
            <person name="Schreiber L."/>
            <person name="Marshall I."/>
            <person name="Jorgensen B."/>
        </authorList>
    </citation>
    <scope>NUCLEOTIDE SEQUENCE [LARGE SCALE GENOMIC DNA]</scope>
    <source>
        <strain evidence="3 4">DSM 3380</strain>
    </source>
</reference>
<accession>A0A328FHJ4</accession>
<gene>
    <name evidence="3" type="ORF">DO021_00350</name>
    <name evidence="2" type="ORF">EYB58_08365</name>
</gene>
<dbReference type="InterPro" id="IPR014444">
    <property type="entry name" value="PH1575-like"/>
</dbReference>
<evidence type="ECO:0000313" key="2">
    <source>
        <dbReference type="EMBL" id="QBH12926.1"/>
    </source>
</evidence>
<dbReference type="InterPro" id="IPR036075">
    <property type="entry name" value="ARMT-1-like_metal-bd_sf"/>
</dbReference>
<organism evidence="3 4">
    <name type="scientific">Desulfobacter hydrogenophilus</name>
    <dbReference type="NCBI Taxonomy" id="2291"/>
    <lineage>
        <taxon>Bacteria</taxon>
        <taxon>Pseudomonadati</taxon>
        <taxon>Thermodesulfobacteriota</taxon>
        <taxon>Desulfobacteria</taxon>
        <taxon>Desulfobacterales</taxon>
        <taxon>Desulfobacteraceae</taxon>
        <taxon>Desulfobacter</taxon>
    </lineage>
</organism>
<name>A0A328FHJ4_9BACT</name>
<dbReference type="RefSeq" id="WP_111952549.1">
    <property type="nucleotide sequence ID" value="NZ_CP036313.1"/>
</dbReference>
<reference evidence="2 5" key="2">
    <citation type="submission" date="2019-02" db="EMBL/GenBank/DDBJ databases">
        <title>Complete genome sequence of Desulfobacter hydrogenophilus AcRS1.</title>
        <authorList>
            <person name="Marietou A."/>
            <person name="Lund M.B."/>
            <person name="Marshall I.P.G."/>
            <person name="Schreiber L."/>
            <person name="Jorgensen B."/>
        </authorList>
    </citation>
    <scope>NUCLEOTIDE SEQUENCE [LARGE SCALE GENOMIC DNA]</scope>
    <source>
        <strain evidence="2 5">AcRS1</strain>
    </source>
</reference>
<protein>
    <submittedName>
        <fullName evidence="2">DUF89 family protein</fullName>
    </submittedName>
</protein>
<dbReference type="SUPFAM" id="SSF111321">
    <property type="entry name" value="AF1104-like"/>
    <property type="match status" value="1"/>
</dbReference>
<dbReference type="InterPro" id="IPR002791">
    <property type="entry name" value="ARMT1-like_metal-bd"/>
</dbReference>
<dbReference type="PIRSF" id="PIRSF006593">
    <property type="entry name" value="UCP006593"/>
    <property type="match status" value="1"/>
</dbReference>
<dbReference type="Gene3D" id="3.40.50.10880">
    <property type="entry name" value="Uncharacterised protein PF01937, DUF89, domain 3"/>
    <property type="match status" value="1"/>
</dbReference>
<evidence type="ECO:0000259" key="1">
    <source>
        <dbReference type="Pfam" id="PF01937"/>
    </source>
</evidence>
<evidence type="ECO:0000313" key="4">
    <source>
        <dbReference type="Proteomes" id="UP000248798"/>
    </source>
</evidence>
<dbReference type="Proteomes" id="UP000248798">
    <property type="component" value="Unassembled WGS sequence"/>
</dbReference>
<proteinExistence type="predicted"/>
<dbReference type="Gene3D" id="1.10.285.20">
    <property type="entry name" value="Uncharacterised protein PF01937, DUF89, domain 2"/>
    <property type="match status" value="1"/>
</dbReference>